<keyword evidence="3" id="KW-1185">Reference proteome</keyword>
<reference evidence="2 3" key="1">
    <citation type="journal article" date="2016" name="Front. Microbiol.">
        <title>Single-Cell (Meta-)Genomics of a Dimorphic Candidatus Thiomargarita nelsonii Reveals Genomic Plasticity.</title>
        <authorList>
            <person name="Flood B.E."/>
            <person name="Fliss P."/>
            <person name="Jones D.S."/>
            <person name="Dick G.J."/>
            <person name="Jain S."/>
            <person name="Kaster A.K."/>
            <person name="Winkel M."/>
            <person name="Mussmann M."/>
            <person name="Bailey J."/>
        </authorList>
    </citation>
    <scope>NUCLEOTIDE SEQUENCE [LARGE SCALE GENOMIC DNA]</scope>
    <source>
        <strain evidence="2">Hydrate Ridge</strain>
    </source>
</reference>
<gene>
    <name evidence="2" type="ORF">PN36_17985</name>
</gene>
<name>A0A4E0RHG8_9GAMM</name>
<evidence type="ECO:0000313" key="3">
    <source>
        <dbReference type="Proteomes" id="UP000030428"/>
    </source>
</evidence>
<comment type="caution">
    <text evidence="2">The sequence shown here is derived from an EMBL/GenBank/DDBJ whole genome shotgun (WGS) entry which is preliminary data.</text>
</comment>
<dbReference type="AlphaFoldDB" id="A0A4E0RHG8"/>
<accession>A0A4E0RHG8</accession>
<dbReference type="EMBL" id="JSZA02000070">
    <property type="protein sequence ID" value="TGO02846.1"/>
    <property type="molecule type" value="Genomic_DNA"/>
</dbReference>
<protein>
    <submittedName>
        <fullName evidence="2">Uncharacterized protein</fullName>
    </submittedName>
</protein>
<organism evidence="2 3">
    <name type="scientific">Candidatus Thiomargarita nelsonii</name>
    <dbReference type="NCBI Taxonomy" id="1003181"/>
    <lineage>
        <taxon>Bacteria</taxon>
        <taxon>Pseudomonadati</taxon>
        <taxon>Pseudomonadota</taxon>
        <taxon>Gammaproteobacteria</taxon>
        <taxon>Thiotrichales</taxon>
        <taxon>Thiotrichaceae</taxon>
        <taxon>Thiomargarita</taxon>
    </lineage>
</organism>
<dbReference type="Proteomes" id="UP000030428">
    <property type="component" value="Unassembled WGS sequence"/>
</dbReference>
<feature type="region of interest" description="Disordered" evidence="1">
    <location>
        <begin position="1"/>
        <end position="67"/>
    </location>
</feature>
<sequence length="105" mass="11901">MSRKVVSGNPRSEIPETTTQSDFVSGNPRSEIPETTTQSDFVSGNPRSEIPETTTQSDFVSGNPRSEIPETTTLFREWSAADFPKQRKTSLKFFQLSKKSYFFKK</sequence>
<proteinExistence type="predicted"/>
<evidence type="ECO:0000256" key="1">
    <source>
        <dbReference type="SAM" id="MobiDB-lite"/>
    </source>
</evidence>
<feature type="compositionally biased region" description="Polar residues" evidence="1">
    <location>
        <begin position="15"/>
        <end position="67"/>
    </location>
</feature>
<evidence type="ECO:0000313" key="2">
    <source>
        <dbReference type="EMBL" id="TGO02846.1"/>
    </source>
</evidence>